<accession>A0A1G2PFD2</accession>
<dbReference type="AlphaFoldDB" id="A0A1G2PFD2"/>
<evidence type="ECO:0000313" key="1">
    <source>
        <dbReference type="EMBL" id="OHA46459.1"/>
    </source>
</evidence>
<gene>
    <name evidence="1" type="ORF">A2828_01095</name>
</gene>
<sequence>MELNKVRAILADEVISWERVQRLKSTDIEALIKQEPSLTLAEALQKSQIFLQQGLEALDAVGFSFEQADSGHGLGHFTRDYAHAMRLIRGLNIPPQELLTGLLGGIFHDIGCAMVRRYDEPRRIARHAEAGAILLEELFQETSLGLSKVEQDLVAYGVAAHTHYLKSMDVVSAEGITRKLEPYVDTINDKPILAVWLPRWVDRLDVNGAGFVGRHYLTLVEQHEDFSGSEQRFYTVNFEDHLRPLLRTPEEIKAADGNRTMREHLALFASSQNNQSPYGKHDLDLMVVMRDKQTARLQRIIGSITPTDPLHPAVENEIVDLWTIFLACNVEPTRRGRETAETLAARFRELPEDTQHAWCKGFLATMQEYIGWAEETMSTLNKLSPAERRLGNIVEDITEIVAPNQLWATTISSMR</sequence>
<comment type="caution">
    <text evidence="1">The sequence shown here is derived from an EMBL/GenBank/DDBJ whole genome shotgun (WGS) entry which is preliminary data.</text>
</comment>
<evidence type="ECO:0008006" key="3">
    <source>
        <dbReference type="Google" id="ProtNLM"/>
    </source>
</evidence>
<dbReference type="SUPFAM" id="SSF109604">
    <property type="entry name" value="HD-domain/PDEase-like"/>
    <property type="match status" value="1"/>
</dbReference>
<reference evidence="1 2" key="1">
    <citation type="journal article" date="2016" name="Nat. Commun.">
        <title>Thousands of microbial genomes shed light on interconnected biogeochemical processes in an aquifer system.</title>
        <authorList>
            <person name="Anantharaman K."/>
            <person name="Brown C.T."/>
            <person name="Hug L.A."/>
            <person name="Sharon I."/>
            <person name="Castelle C.J."/>
            <person name="Probst A.J."/>
            <person name="Thomas B.C."/>
            <person name="Singh A."/>
            <person name="Wilkins M.J."/>
            <person name="Karaoz U."/>
            <person name="Brodie E.L."/>
            <person name="Williams K.H."/>
            <person name="Hubbard S.S."/>
            <person name="Banfield J.F."/>
        </authorList>
    </citation>
    <scope>NUCLEOTIDE SEQUENCE [LARGE SCALE GENOMIC DNA]</scope>
</reference>
<protein>
    <recommendedName>
        <fullName evidence="3">HD domain-containing protein</fullName>
    </recommendedName>
</protein>
<organism evidence="1 2">
    <name type="scientific">Candidatus Terrybacteria bacterium RIFCSPHIGHO2_01_FULL_43_35</name>
    <dbReference type="NCBI Taxonomy" id="1802361"/>
    <lineage>
        <taxon>Bacteria</taxon>
        <taxon>Candidatus Terryibacteriota</taxon>
    </lineage>
</organism>
<evidence type="ECO:0000313" key="2">
    <source>
        <dbReference type="Proteomes" id="UP000178869"/>
    </source>
</evidence>
<name>A0A1G2PFD2_9BACT</name>
<dbReference type="EMBL" id="MHSR01000015">
    <property type="protein sequence ID" value="OHA46459.1"/>
    <property type="molecule type" value="Genomic_DNA"/>
</dbReference>
<proteinExistence type="predicted"/>
<dbReference type="Gene3D" id="1.10.3210.10">
    <property type="entry name" value="Hypothetical protein af1432"/>
    <property type="match status" value="1"/>
</dbReference>
<dbReference type="Proteomes" id="UP000178869">
    <property type="component" value="Unassembled WGS sequence"/>
</dbReference>